<sequence>MTAIPKKFTYILAPNCKILPEDAVLSLGSIFSSPLEPEETVLNETARIPIPLGKTKIRTMSDWRTTVGKLRQHKLTIWASFLQFLIGLGFNIDGFYKNDKEDVFKFEKLETRTYGANITSKRNKGWGAGGEVSLDETAMGAPVSAGPKVENSVDRTRETEIGKIEVLVFAYRLSRIIMMKEGKSKAESYTDGALFGVGEEREGEWEERYDWAAAEFEVDGGEEEYQGLDEVVVDDKREGEYAVLKSLGNFGTTPDHCTIVSSGVSFLPPVNNF</sequence>
<protein>
    <submittedName>
        <fullName evidence="1">Uncharacterized protein</fullName>
    </submittedName>
</protein>
<dbReference type="Proteomes" id="UP000184330">
    <property type="component" value="Unassembled WGS sequence"/>
</dbReference>
<reference evidence="1 2" key="1">
    <citation type="submission" date="2016-03" db="EMBL/GenBank/DDBJ databases">
        <authorList>
            <person name="Ploux O."/>
        </authorList>
    </citation>
    <scope>NUCLEOTIDE SEQUENCE [LARGE SCALE GENOMIC DNA]</scope>
    <source>
        <strain evidence="1 2">UAMH 11012</strain>
    </source>
</reference>
<dbReference type="EMBL" id="FJOG01000005">
    <property type="protein sequence ID" value="CZR54397.1"/>
    <property type="molecule type" value="Genomic_DNA"/>
</dbReference>
<gene>
    <name evidence="1" type="ORF">PAC_04281</name>
</gene>
<dbReference type="OrthoDB" id="4500473at2759"/>
<keyword evidence="2" id="KW-1185">Reference proteome</keyword>
<dbReference type="AlphaFoldDB" id="A0A1L7WNP4"/>
<proteinExistence type="predicted"/>
<organism evidence="1 2">
    <name type="scientific">Phialocephala subalpina</name>
    <dbReference type="NCBI Taxonomy" id="576137"/>
    <lineage>
        <taxon>Eukaryota</taxon>
        <taxon>Fungi</taxon>
        <taxon>Dikarya</taxon>
        <taxon>Ascomycota</taxon>
        <taxon>Pezizomycotina</taxon>
        <taxon>Leotiomycetes</taxon>
        <taxon>Helotiales</taxon>
        <taxon>Mollisiaceae</taxon>
        <taxon>Phialocephala</taxon>
        <taxon>Phialocephala fortinii species complex</taxon>
    </lineage>
</organism>
<evidence type="ECO:0000313" key="2">
    <source>
        <dbReference type="Proteomes" id="UP000184330"/>
    </source>
</evidence>
<accession>A0A1L7WNP4</accession>
<evidence type="ECO:0000313" key="1">
    <source>
        <dbReference type="EMBL" id="CZR54397.1"/>
    </source>
</evidence>
<name>A0A1L7WNP4_9HELO</name>